<name>A0AAU9K7T0_9CILI</name>
<dbReference type="AlphaFoldDB" id="A0AAU9K7T0"/>
<feature type="compositionally biased region" description="Basic and acidic residues" evidence="1">
    <location>
        <begin position="157"/>
        <end position="217"/>
    </location>
</feature>
<dbReference type="EMBL" id="CAJZBQ010000047">
    <property type="protein sequence ID" value="CAG9329211.1"/>
    <property type="molecule type" value="Genomic_DNA"/>
</dbReference>
<reference evidence="2" key="1">
    <citation type="submission" date="2021-09" db="EMBL/GenBank/DDBJ databases">
        <authorList>
            <consortium name="AG Swart"/>
            <person name="Singh M."/>
            <person name="Singh A."/>
            <person name="Seah K."/>
            <person name="Emmerich C."/>
        </authorList>
    </citation>
    <scope>NUCLEOTIDE SEQUENCE</scope>
    <source>
        <strain evidence="2">ATCC30299</strain>
    </source>
</reference>
<feature type="region of interest" description="Disordered" evidence="1">
    <location>
        <begin position="255"/>
        <end position="353"/>
    </location>
</feature>
<dbReference type="Proteomes" id="UP001162131">
    <property type="component" value="Unassembled WGS sequence"/>
</dbReference>
<proteinExistence type="predicted"/>
<keyword evidence="3" id="KW-1185">Reference proteome</keyword>
<evidence type="ECO:0000313" key="3">
    <source>
        <dbReference type="Proteomes" id="UP001162131"/>
    </source>
</evidence>
<feature type="compositionally biased region" description="Basic and acidic residues" evidence="1">
    <location>
        <begin position="255"/>
        <end position="273"/>
    </location>
</feature>
<sequence>MGNCCHLKKYSRQTTLKITPNRDMNAWNNDWGNTIENIFGKDQEDSEVDFLMIPEMKIDLPKKESPRVENPEKPHPLYSGWHYMDEDEHASSASISIVSNKLKGHHIEQEEASTYSHIQEVSLNKTWQWQEDLGNENGVKHNEFYAKKVKKTFNASESKETNRKEEIKKNNRPKLTEQRLRLNRISYDKAESRPKKWASSEERPKVHDASYGEDSSHIQDSSEVGPLWQNYSYQEHKSHDLLSLILKRHHSKLSNYEEDKLSPGCKSPDENKFKTPSIRSWNNSPNPPMRIPSTDNISASISYNRQESSLSTTKPSFRLPPYPKKGVISPNSISKAFLDDNQGRRTKSVKKQL</sequence>
<feature type="region of interest" description="Disordered" evidence="1">
    <location>
        <begin position="153"/>
        <end position="222"/>
    </location>
</feature>
<accession>A0AAU9K7T0</accession>
<evidence type="ECO:0000256" key="1">
    <source>
        <dbReference type="SAM" id="MobiDB-lite"/>
    </source>
</evidence>
<gene>
    <name evidence="2" type="ORF">BSTOLATCC_MIC48037</name>
</gene>
<protein>
    <submittedName>
        <fullName evidence="2">Uncharacterized protein</fullName>
    </submittedName>
</protein>
<feature type="compositionally biased region" description="Polar residues" evidence="1">
    <location>
        <begin position="293"/>
        <end position="315"/>
    </location>
</feature>
<evidence type="ECO:0000313" key="2">
    <source>
        <dbReference type="EMBL" id="CAG9329211.1"/>
    </source>
</evidence>
<comment type="caution">
    <text evidence="2">The sequence shown here is derived from an EMBL/GenBank/DDBJ whole genome shotgun (WGS) entry which is preliminary data.</text>
</comment>
<organism evidence="2 3">
    <name type="scientific">Blepharisma stoltei</name>
    <dbReference type="NCBI Taxonomy" id="1481888"/>
    <lineage>
        <taxon>Eukaryota</taxon>
        <taxon>Sar</taxon>
        <taxon>Alveolata</taxon>
        <taxon>Ciliophora</taxon>
        <taxon>Postciliodesmatophora</taxon>
        <taxon>Heterotrichea</taxon>
        <taxon>Heterotrichida</taxon>
        <taxon>Blepharismidae</taxon>
        <taxon>Blepharisma</taxon>
    </lineage>
</organism>
<feature type="compositionally biased region" description="Basic residues" evidence="1">
    <location>
        <begin position="344"/>
        <end position="353"/>
    </location>
</feature>